<protein>
    <submittedName>
        <fullName evidence="1">Uncharacterized protein</fullName>
    </submittedName>
</protein>
<dbReference type="RefSeq" id="WP_041964160.1">
    <property type="nucleotide sequence ID" value="NZ_BASE01000008.1"/>
</dbReference>
<comment type="caution">
    <text evidence="1">The sequence shown here is derived from an EMBL/GenBank/DDBJ whole genome shotgun (WGS) entry which is preliminary data.</text>
</comment>
<dbReference type="Proteomes" id="UP000031014">
    <property type="component" value="Unassembled WGS sequence"/>
</dbReference>
<dbReference type="EMBL" id="BASE01000008">
    <property type="protein sequence ID" value="GAM12212.1"/>
    <property type="molecule type" value="Genomic_DNA"/>
</dbReference>
<evidence type="ECO:0000313" key="2">
    <source>
        <dbReference type="Proteomes" id="UP000031014"/>
    </source>
</evidence>
<accession>A0A0A8WZL9</accession>
<proteinExistence type="predicted"/>
<reference evidence="1 2" key="1">
    <citation type="submission" date="2013-06" db="EMBL/GenBank/DDBJ databases">
        <title>Whole genome shotgun sequence of Bacillus selenatarsenatis SF-1.</title>
        <authorList>
            <person name="Kuroda M."/>
            <person name="Sei K."/>
            <person name="Yamashita M."/>
            <person name="Ike M."/>
        </authorList>
    </citation>
    <scope>NUCLEOTIDE SEQUENCE [LARGE SCALE GENOMIC DNA]</scope>
    <source>
        <strain evidence="1 2">SF-1</strain>
    </source>
</reference>
<evidence type="ECO:0000313" key="1">
    <source>
        <dbReference type="EMBL" id="GAM12212.1"/>
    </source>
</evidence>
<dbReference type="OrthoDB" id="2895203at2"/>
<sequence length="59" mass="6851">MRKVICINNEGLELEFNVGDKYDVDREFDTTYIVTNKLGKRHTVFKTHFALVDESESAI</sequence>
<keyword evidence="2" id="KW-1185">Reference proteome</keyword>
<gene>
    <name evidence="1" type="ORF">SAMD00020551_0343</name>
</gene>
<dbReference type="AlphaFoldDB" id="A0A0A8WZL9"/>
<organism evidence="1 2">
    <name type="scientific">Mesobacillus selenatarsenatis (strain DSM 18680 / JCM 14380 / FERM P-15431 / SF-1)</name>
    <dbReference type="NCBI Taxonomy" id="1321606"/>
    <lineage>
        <taxon>Bacteria</taxon>
        <taxon>Bacillati</taxon>
        <taxon>Bacillota</taxon>
        <taxon>Bacilli</taxon>
        <taxon>Bacillales</taxon>
        <taxon>Bacillaceae</taxon>
        <taxon>Mesobacillus</taxon>
    </lineage>
</organism>
<name>A0A0A8WZL9_MESS1</name>